<proteinExistence type="predicted"/>
<dbReference type="Proteomes" id="UP000054279">
    <property type="component" value="Unassembled WGS sequence"/>
</dbReference>
<keyword evidence="1" id="KW-0812">Transmembrane</keyword>
<gene>
    <name evidence="2" type="ORF">M422DRAFT_785026</name>
</gene>
<keyword evidence="1" id="KW-0472">Membrane</keyword>
<protein>
    <submittedName>
        <fullName evidence="2">Uncharacterized protein</fullName>
    </submittedName>
</protein>
<feature type="transmembrane region" description="Helical" evidence="1">
    <location>
        <begin position="151"/>
        <end position="173"/>
    </location>
</feature>
<keyword evidence="3" id="KW-1185">Reference proteome</keyword>
<organism evidence="2 3">
    <name type="scientific">Sphaerobolus stellatus (strain SS14)</name>
    <dbReference type="NCBI Taxonomy" id="990650"/>
    <lineage>
        <taxon>Eukaryota</taxon>
        <taxon>Fungi</taxon>
        <taxon>Dikarya</taxon>
        <taxon>Basidiomycota</taxon>
        <taxon>Agaricomycotina</taxon>
        <taxon>Agaricomycetes</taxon>
        <taxon>Phallomycetidae</taxon>
        <taxon>Geastrales</taxon>
        <taxon>Sphaerobolaceae</taxon>
        <taxon>Sphaerobolus</taxon>
    </lineage>
</organism>
<name>A0A0C9UD90_SPHS4</name>
<feature type="transmembrane region" description="Helical" evidence="1">
    <location>
        <begin position="6"/>
        <end position="25"/>
    </location>
</feature>
<dbReference type="HOGENOM" id="CLU_858346_0_0_1"/>
<reference evidence="2 3" key="1">
    <citation type="submission" date="2014-06" db="EMBL/GenBank/DDBJ databases">
        <title>Evolutionary Origins and Diversification of the Mycorrhizal Mutualists.</title>
        <authorList>
            <consortium name="DOE Joint Genome Institute"/>
            <consortium name="Mycorrhizal Genomics Consortium"/>
            <person name="Kohler A."/>
            <person name="Kuo A."/>
            <person name="Nagy L.G."/>
            <person name="Floudas D."/>
            <person name="Copeland A."/>
            <person name="Barry K.W."/>
            <person name="Cichocki N."/>
            <person name="Veneault-Fourrey C."/>
            <person name="LaButti K."/>
            <person name="Lindquist E.A."/>
            <person name="Lipzen A."/>
            <person name="Lundell T."/>
            <person name="Morin E."/>
            <person name="Murat C."/>
            <person name="Riley R."/>
            <person name="Ohm R."/>
            <person name="Sun H."/>
            <person name="Tunlid A."/>
            <person name="Henrissat B."/>
            <person name="Grigoriev I.V."/>
            <person name="Hibbett D.S."/>
            <person name="Martin F."/>
        </authorList>
    </citation>
    <scope>NUCLEOTIDE SEQUENCE [LARGE SCALE GENOMIC DNA]</scope>
    <source>
        <strain evidence="2 3">SS14</strain>
    </source>
</reference>
<feature type="transmembrane region" description="Helical" evidence="1">
    <location>
        <begin position="185"/>
        <end position="208"/>
    </location>
</feature>
<accession>A0A0C9UD90</accession>
<keyword evidence="1" id="KW-1133">Transmembrane helix</keyword>
<dbReference type="EMBL" id="KN837347">
    <property type="protein sequence ID" value="KIJ27092.1"/>
    <property type="molecule type" value="Genomic_DNA"/>
</dbReference>
<dbReference type="OrthoDB" id="3235847at2759"/>
<evidence type="ECO:0000313" key="3">
    <source>
        <dbReference type="Proteomes" id="UP000054279"/>
    </source>
</evidence>
<feature type="transmembrane region" description="Helical" evidence="1">
    <location>
        <begin position="46"/>
        <end position="68"/>
    </location>
</feature>
<feature type="transmembrane region" description="Helical" evidence="1">
    <location>
        <begin position="107"/>
        <end position="131"/>
    </location>
</feature>
<dbReference type="AlphaFoldDB" id="A0A0C9UD90"/>
<sequence>MQSVANIATSAVGLSIVVLHHAWLYPQELAIYRRRRSKITPGISSIAFILLRYAGLLALITSLLFATLKTEHCRSLLTANQVATILTITCSGLLFLFSAIRRWQGNYVISGILGTLYLGMIACSCVTAVQFRTLKTPLNDHLSCQLLPLTSLAALGYGASLFLGLAILVCLFAKQPKHSAAQRSNYMVIACVGLASAANLAWLVIYSLGKHTEGAKLTSAPFGVVTLVLTGVQAALMAHEEEPVLPIVSPLNSLSSLQVGRSPTIFVSPPTPSAKTYNVNFSVGNRPETPFSSYGYDSDGDDIPANLKEIKGAYITREVVVTVE</sequence>
<evidence type="ECO:0000313" key="2">
    <source>
        <dbReference type="EMBL" id="KIJ27092.1"/>
    </source>
</evidence>
<feature type="transmembrane region" description="Helical" evidence="1">
    <location>
        <begin position="80"/>
        <end position="100"/>
    </location>
</feature>
<evidence type="ECO:0000256" key="1">
    <source>
        <dbReference type="SAM" id="Phobius"/>
    </source>
</evidence>